<dbReference type="Pfam" id="PF01381">
    <property type="entry name" value="HTH_3"/>
    <property type="match status" value="1"/>
</dbReference>
<dbReference type="OrthoDB" id="2064916at2"/>
<feature type="domain" description="HTH cro/C1-type" evidence="2">
    <location>
        <begin position="8"/>
        <end position="61"/>
    </location>
</feature>
<evidence type="ECO:0000256" key="1">
    <source>
        <dbReference type="ARBA" id="ARBA00023125"/>
    </source>
</evidence>
<dbReference type="EMBL" id="NOUV01000019">
    <property type="protein sequence ID" value="PDX85686.1"/>
    <property type="molecule type" value="Genomic_DNA"/>
</dbReference>
<dbReference type="RefSeq" id="WP_097793155.1">
    <property type="nucleotide sequence ID" value="NZ_NOUV01000019.1"/>
</dbReference>
<dbReference type="Proteomes" id="UP000220904">
    <property type="component" value="Unassembled WGS sequence"/>
</dbReference>
<dbReference type="PROSITE" id="PS50943">
    <property type="entry name" value="HTH_CROC1"/>
    <property type="match status" value="1"/>
</dbReference>
<comment type="caution">
    <text evidence="3">The sequence shown here is derived from an EMBL/GenBank/DDBJ whole genome shotgun (WGS) entry which is preliminary data.</text>
</comment>
<proteinExistence type="predicted"/>
<dbReference type="AlphaFoldDB" id="A0A2A7B2S9"/>
<sequence length="66" mass="7757">MTIISERLQYLRLTHGYTQTDLARTMGVTRRAVYAWEHDKCPEIPHLIQLAQFYQVSTDYLLGLTE</sequence>
<evidence type="ECO:0000313" key="4">
    <source>
        <dbReference type="Proteomes" id="UP000220904"/>
    </source>
</evidence>
<dbReference type="Gene3D" id="1.10.260.40">
    <property type="entry name" value="lambda repressor-like DNA-binding domains"/>
    <property type="match status" value="1"/>
</dbReference>
<protein>
    <submittedName>
        <fullName evidence="3">Transcriptional regulator</fullName>
    </submittedName>
</protein>
<evidence type="ECO:0000259" key="2">
    <source>
        <dbReference type="PROSITE" id="PS50943"/>
    </source>
</evidence>
<dbReference type="SMART" id="SM00530">
    <property type="entry name" value="HTH_XRE"/>
    <property type="match status" value="1"/>
</dbReference>
<name>A0A2A7B2S9_9FIRM</name>
<dbReference type="PANTHER" id="PTHR46558">
    <property type="entry name" value="TRACRIPTIONAL REGULATORY PROTEIN-RELATED-RELATED"/>
    <property type="match status" value="1"/>
</dbReference>
<organism evidence="3 4">
    <name type="scientific">Faecalibacterium prausnitzii</name>
    <dbReference type="NCBI Taxonomy" id="853"/>
    <lineage>
        <taxon>Bacteria</taxon>
        <taxon>Bacillati</taxon>
        <taxon>Bacillota</taxon>
        <taxon>Clostridia</taxon>
        <taxon>Eubacteriales</taxon>
        <taxon>Oscillospiraceae</taxon>
        <taxon>Faecalibacterium</taxon>
    </lineage>
</organism>
<dbReference type="InterPro" id="IPR001387">
    <property type="entry name" value="Cro/C1-type_HTH"/>
</dbReference>
<dbReference type="CDD" id="cd00093">
    <property type="entry name" value="HTH_XRE"/>
    <property type="match status" value="1"/>
</dbReference>
<reference evidence="3 4" key="1">
    <citation type="journal article" date="2017" name="Front. Microbiol.">
        <title>New Insights into the Diversity of the Genus Faecalibacterium.</title>
        <authorList>
            <person name="Benevides L."/>
            <person name="Burman S."/>
            <person name="Martin R."/>
            <person name="Robert V."/>
            <person name="Thomas M."/>
            <person name="Miquel S."/>
            <person name="Chain F."/>
            <person name="Sokol H."/>
            <person name="Bermudez-Humaran L.G."/>
            <person name="Morrison M."/>
            <person name="Langella P."/>
            <person name="Azevedo V.A."/>
            <person name="Chatel J.M."/>
            <person name="Soares S."/>
        </authorList>
    </citation>
    <scope>NUCLEOTIDE SEQUENCE [LARGE SCALE GENOMIC DNA]</scope>
    <source>
        <strain evidence="3 4">AHMP21</strain>
    </source>
</reference>
<dbReference type="InterPro" id="IPR010982">
    <property type="entry name" value="Lambda_DNA-bd_dom_sf"/>
</dbReference>
<dbReference type="PANTHER" id="PTHR46558:SF11">
    <property type="entry name" value="HTH-TYPE TRANSCRIPTIONAL REGULATOR XRE"/>
    <property type="match status" value="1"/>
</dbReference>
<dbReference type="SUPFAM" id="SSF47413">
    <property type="entry name" value="lambda repressor-like DNA-binding domains"/>
    <property type="match status" value="1"/>
</dbReference>
<accession>A0A2A7B2S9</accession>
<keyword evidence="1" id="KW-0238">DNA-binding</keyword>
<dbReference type="GO" id="GO:0003677">
    <property type="term" value="F:DNA binding"/>
    <property type="evidence" value="ECO:0007669"/>
    <property type="project" value="UniProtKB-KW"/>
</dbReference>
<evidence type="ECO:0000313" key="3">
    <source>
        <dbReference type="EMBL" id="PDX85686.1"/>
    </source>
</evidence>
<gene>
    <name evidence="3" type="ORF">CHR60_11595</name>
</gene>